<feature type="domain" description="Isochorismatase-like" evidence="3">
    <location>
        <begin position="3"/>
        <end position="174"/>
    </location>
</feature>
<evidence type="ECO:0000259" key="3">
    <source>
        <dbReference type="Pfam" id="PF00857"/>
    </source>
</evidence>
<proteinExistence type="inferred from homology"/>
<dbReference type="SUPFAM" id="SSF52499">
    <property type="entry name" value="Isochorismatase-like hydrolases"/>
    <property type="match status" value="1"/>
</dbReference>
<dbReference type="GO" id="GO:0016787">
    <property type="term" value="F:hydrolase activity"/>
    <property type="evidence" value="ECO:0007669"/>
    <property type="project" value="UniProtKB-KW"/>
</dbReference>
<dbReference type="PANTHER" id="PTHR43540:SF6">
    <property type="entry name" value="ISOCHORISMATASE-LIKE DOMAIN-CONTAINING PROTEIN"/>
    <property type="match status" value="1"/>
</dbReference>
<dbReference type="EMBL" id="JANHNZ010000003">
    <property type="protein sequence ID" value="MCQ9209765.1"/>
    <property type="molecule type" value="Genomic_DNA"/>
</dbReference>
<evidence type="ECO:0000256" key="2">
    <source>
        <dbReference type="ARBA" id="ARBA00022801"/>
    </source>
</evidence>
<dbReference type="CDD" id="cd00431">
    <property type="entry name" value="cysteine_hydrolases"/>
    <property type="match status" value="1"/>
</dbReference>
<evidence type="ECO:0000313" key="4">
    <source>
        <dbReference type="EMBL" id="MCQ9209765.1"/>
    </source>
</evidence>
<keyword evidence="2 4" id="KW-0378">Hydrolase</keyword>
<sequence>MNLLIVVDMQNDFIDGALGTKEAQAIVPRVCAKIKAFDGAVYYTQDTHFEDYLDTIEGEHLPIMHCLKESHGWQVNSQIMTELIHKHAQVIEKYTFGSLDLLEKLEEIHQREGIERITLVGLCTDICVISNALLLKAKFLDIPIEVDATACAGVTLESHKNALQAMKMCHIDVMES</sequence>
<name>A0ABT1WNV3_9LACT</name>
<comment type="caution">
    <text evidence="4">The sequence shown here is derived from an EMBL/GenBank/DDBJ whole genome shotgun (WGS) entry which is preliminary data.</text>
</comment>
<dbReference type="Pfam" id="PF00857">
    <property type="entry name" value="Isochorismatase"/>
    <property type="match status" value="1"/>
</dbReference>
<dbReference type="Gene3D" id="3.40.50.850">
    <property type="entry name" value="Isochorismatase-like"/>
    <property type="match status" value="1"/>
</dbReference>
<dbReference type="PANTHER" id="PTHR43540">
    <property type="entry name" value="PEROXYUREIDOACRYLATE/UREIDOACRYLATE AMIDOHYDROLASE-RELATED"/>
    <property type="match status" value="1"/>
</dbReference>
<accession>A0ABT1WNV3</accession>
<evidence type="ECO:0000313" key="5">
    <source>
        <dbReference type="Proteomes" id="UP001059480"/>
    </source>
</evidence>
<evidence type="ECO:0000256" key="1">
    <source>
        <dbReference type="ARBA" id="ARBA00006336"/>
    </source>
</evidence>
<protein>
    <submittedName>
        <fullName evidence="4">Cysteine hydrolase</fullName>
    </submittedName>
</protein>
<dbReference type="InterPro" id="IPR000868">
    <property type="entry name" value="Isochorismatase-like_dom"/>
</dbReference>
<reference evidence="4" key="1">
    <citation type="submission" date="2022-07" db="EMBL/GenBank/DDBJ databases">
        <authorList>
            <person name="Jung M.-Y."/>
            <person name="Lee M."/>
        </authorList>
    </citation>
    <scope>NUCLEOTIDE SEQUENCE</scope>
    <source>
        <strain evidence="4">S8</strain>
    </source>
</reference>
<dbReference type="Proteomes" id="UP001059480">
    <property type="component" value="Unassembled WGS sequence"/>
</dbReference>
<organism evidence="4 5">
    <name type="scientific">Granulicatella seriolae</name>
    <dbReference type="NCBI Taxonomy" id="2967226"/>
    <lineage>
        <taxon>Bacteria</taxon>
        <taxon>Bacillati</taxon>
        <taxon>Bacillota</taxon>
        <taxon>Bacilli</taxon>
        <taxon>Lactobacillales</taxon>
        <taxon>Carnobacteriaceae</taxon>
        <taxon>Granulicatella</taxon>
    </lineage>
</organism>
<reference evidence="4" key="3">
    <citation type="journal article" date="2023" name="Microbiol. Resour. Announc.">
        <title>Draft Genome Sequence of Granulicatella sp. Strain S8, Isolated from a Marine Fish, Seriola quinqueradiata.</title>
        <authorList>
            <person name="Lee M."/>
            <person name="Farooq A."/>
            <person name="Jeong J.B."/>
            <person name="Jung M.Y."/>
        </authorList>
    </citation>
    <scope>NUCLEOTIDE SEQUENCE</scope>
    <source>
        <strain evidence="4">S8</strain>
    </source>
</reference>
<dbReference type="InterPro" id="IPR036380">
    <property type="entry name" value="Isochorismatase-like_sf"/>
</dbReference>
<dbReference type="InterPro" id="IPR050272">
    <property type="entry name" value="Isochorismatase-like_hydrls"/>
</dbReference>
<gene>
    <name evidence="4" type="ORF">NPA36_04295</name>
</gene>
<keyword evidence="5" id="KW-1185">Reference proteome</keyword>
<comment type="similarity">
    <text evidence="1">Belongs to the isochorismatase family.</text>
</comment>
<reference evidence="4" key="2">
    <citation type="journal article" date="2023" name="Curr. Microbiol.">
        <title>Granulicatella seriolae sp. nov., a Novel Facultative Anaerobe Isolated from Yellowtail Marine Fish.</title>
        <authorList>
            <person name="Lee M."/>
            <person name="Choi Y.J."/>
            <person name="Farooq A."/>
            <person name="Jeong J.B."/>
            <person name="Jung M.Y."/>
        </authorList>
    </citation>
    <scope>NUCLEOTIDE SEQUENCE</scope>
    <source>
        <strain evidence="4">S8</strain>
    </source>
</reference>